<keyword evidence="2 4" id="KW-0378">Hydrolase</keyword>
<reference evidence="4 5" key="1">
    <citation type="submission" date="2018-02" db="EMBL/GenBank/DDBJ databases">
        <title>Reclassifiation of [Polyangium] brachysporum DSM 7029 as Guopingzhaonella breviflexa gen. nov., sp. nov., a member of the family Comamonadaceae.</title>
        <authorList>
            <person name="Tang B."/>
        </authorList>
    </citation>
    <scope>NUCLEOTIDE SEQUENCE [LARGE SCALE GENOMIC DNA]</scope>
    <source>
        <strain evidence="4 5">DSM 15344</strain>
    </source>
</reference>
<gene>
    <name evidence="4" type="ORF">C1702_08505</name>
</gene>
<evidence type="ECO:0000256" key="1">
    <source>
        <dbReference type="ARBA" id="ARBA00006745"/>
    </source>
</evidence>
<dbReference type="SUPFAM" id="SSF51556">
    <property type="entry name" value="Metallo-dependent hydrolases"/>
    <property type="match status" value="1"/>
</dbReference>
<protein>
    <submittedName>
        <fullName evidence="4">8-oxoguanine deaminase</fullName>
        <ecNumber evidence="4">3.5.4.43</ecNumber>
    </submittedName>
</protein>
<dbReference type="Gene3D" id="3.20.20.140">
    <property type="entry name" value="Metal-dependent hydrolases"/>
    <property type="match status" value="1"/>
</dbReference>
<sequence>MRTLLSHIGRLYTCDRHDRVLADAYVVVEGERIVEVGQGRPEGHFDQRIDLRGQVVIPGLVNLHHHFFQTLTRAIPRALSGHLIDWLRAMYPLWAGFTPEDLNAATQATMAELMLTGATISVDHAYLMPGGRAAYTDAIVEGACTAGMRLHLVRGCMTVMEDRLEQELTPLIGPRAGGLVDDEDEVLADMARAIDTYHDTGWGARVTIALGPTTATYPRLDFMRRIAGLANEHGCGLHMHFHPRPDERAWCREQYGKRPIELLDEAGWLRPGTWFAHSTRVDADDMRQMAEAGVAVAHCPRMIVRLGARVTPVHEMLAAGVRVGFGVDGGASNDSSSMLGELRLALLLHRVAGGEGTVPWQQWLSPYRALTMATRDAAAVLGRSDIGRIELGCCADIAAFDMSPVAFAGARTDWLSGLLVAGDDSRASLTMIGGAIRVLHGRLVWDDEQQLRARVDAATQRLIERAQRLTGLDYLQMA</sequence>
<dbReference type="InterPro" id="IPR050287">
    <property type="entry name" value="MTA/SAH_deaminase"/>
</dbReference>
<dbReference type="Gene3D" id="2.30.40.10">
    <property type="entry name" value="Urease, subunit C, domain 1"/>
    <property type="match status" value="1"/>
</dbReference>
<evidence type="ECO:0000313" key="5">
    <source>
        <dbReference type="Proteomes" id="UP000239406"/>
    </source>
</evidence>
<proteinExistence type="inferred from homology"/>
<dbReference type="InterPro" id="IPR006680">
    <property type="entry name" value="Amidohydro-rel"/>
</dbReference>
<dbReference type="Proteomes" id="UP000239406">
    <property type="component" value="Unassembled WGS sequence"/>
</dbReference>
<comment type="similarity">
    <text evidence="1">Belongs to the metallo-dependent hydrolases superfamily. ATZ/TRZ family.</text>
</comment>
<comment type="caution">
    <text evidence="4">The sequence shown here is derived from an EMBL/GenBank/DDBJ whole genome shotgun (WGS) entry which is preliminary data.</text>
</comment>
<accession>A0A2S5T4I6</accession>
<organism evidence="4 5">
    <name type="scientific">Caldimonas thermodepolymerans</name>
    <dbReference type="NCBI Taxonomy" id="215580"/>
    <lineage>
        <taxon>Bacteria</taxon>
        <taxon>Pseudomonadati</taxon>
        <taxon>Pseudomonadota</taxon>
        <taxon>Betaproteobacteria</taxon>
        <taxon>Burkholderiales</taxon>
        <taxon>Sphaerotilaceae</taxon>
        <taxon>Caldimonas</taxon>
    </lineage>
</organism>
<dbReference type="InterPro" id="IPR011059">
    <property type="entry name" value="Metal-dep_hydrolase_composite"/>
</dbReference>
<dbReference type="PANTHER" id="PTHR43794">
    <property type="entry name" value="AMINOHYDROLASE SSNA-RELATED"/>
    <property type="match status" value="1"/>
</dbReference>
<dbReference type="GO" id="GO:0018763">
    <property type="term" value="F:hydroxydechloroatrazine ethylaminohydrolase activity"/>
    <property type="evidence" value="ECO:0007669"/>
    <property type="project" value="UniProtKB-EC"/>
</dbReference>
<dbReference type="PANTHER" id="PTHR43794:SF11">
    <property type="entry name" value="AMIDOHYDROLASE-RELATED DOMAIN-CONTAINING PROTEIN"/>
    <property type="match status" value="1"/>
</dbReference>
<name>A0A2S5T4I6_9BURK</name>
<keyword evidence="5" id="KW-1185">Reference proteome</keyword>
<dbReference type="Pfam" id="PF01979">
    <property type="entry name" value="Amidohydro_1"/>
    <property type="match status" value="1"/>
</dbReference>
<evidence type="ECO:0000256" key="2">
    <source>
        <dbReference type="ARBA" id="ARBA00022801"/>
    </source>
</evidence>
<dbReference type="RefSeq" id="WP_104357271.1">
    <property type="nucleotide sequence ID" value="NZ_CP064338.1"/>
</dbReference>
<feature type="domain" description="Amidohydrolase-related" evidence="3">
    <location>
        <begin position="55"/>
        <end position="405"/>
    </location>
</feature>
<evidence type="ECO:0000313" key="4">
    <source>
        <dbReference type="EMBL" id="PPE69904.1"/>
    </source>
</evidence>
<dbReference type="InterPro" id="IPR032466">
    <property type="entry name" value="Metal_Hydrolase"/>
</dbReference>
<dbReference type="SUPFAM" id="SSF51338">
    <property type="entry name" value="Composite domain of metallo-dependent hydrolases"/>
    <property type="match status" value="1"/>
</dbReference>
<dbReference type="EMBL" id="PSNY01000008">
    <property type="protein sequence ID" value="PPE69904.1"/>
    <property type="molecule type" value="Genomic_DNA"/>
</dbReference>
<dbReference type="EC" id="3.5.4.43" evidence="4"/>
<dbReference type="AlphaFoldDB" id="A0A2S5T4I6"/>
<evidence type="ECO:0000259" key="3">
    <source>
        <dbReference type="Pfam" id="PF01979"/>
    </source>
</evidence>